<dbReference type="RefSeq" id="WP_057853144.1">
    <property type="nucleotide sequence ID" value="NZ_LLXX01000150.1"/>
</dbReference>
<comment type="caution">
    <text evidence="1">The sequence shown here is derived from an EMBL/GenBank/DDBJ whole genome shotgun (WGS) entry which is preliminary data.</text>
</comment>
<sequence length="88" mass="10067">MPRGDEEEIAVRDEEFFRFVALLATCAFLERPTLNPSLIRDQLTLIASVASNRPALMWELRPEAEYISEFRRGGTFQSNITVAICEVF</sequence>
<protein>
    <submittedName>
        <fullName evidence="1">Uncharacterized protein</fullName>
    </submittedName>
</protein>
<accession>A0A0R3L3W1</accession>
<proteinExistence type="predicted"/>
<evidence type="ECO:0000313" key="2">
    <source>
        <dbReference type="Proteomes" id="UP000051913"/>
    </source>
</evidence>
<dbReference type="EMBL" id="LLXX01000150">
    <property type="protein sequence ID" value="KRR02442.1"/>
    <property type="molecule type" value="Genomic_DNA"/>
</dbReference>
<evidence type="ECO:0000313" key="1">
    <source>
        <dbReference type="EMBL" id="KRR02442.1"/>
    </source>
</evidence>
<reference evidence="1 2" key="1">
    <citation type="submission" date="2014-03" db="EMBL/GenBank/DDBJ databases">
        <title>Bradyrhizobium valentinum sp. nov., isolated from effective nodules of Lupinus mariae-josephae, a lupine endemic of basic-lime soils in Eastern Spain.</title>
        <authorList>
            <person name="Duran D."/>
            <person name="Rey L."/>
            <person name="Navarro A."/>
            <person name="Busquets A."/>
            <person name="Imperial J."/>
            <person name="Ruiz-Argueso T."/>
        </authorList>
    </citation>
    <scope>NUCLEOTIDE SEQUENCE [LARGE SCALE GENOMIC DNA]</scope>
    <source>
        <strain evidence="1 2">LmjM3</strain>
    </source>
</reference>
<name>A0A0R3L3W1_9BRAD</name>
<keyword evidence="2" id="KW-1185">Reference proteome</keyword>
<dbReference type="AlphaFoldDB" id="A0A0R3L3W1"/>
<gene>
    <name evidence="1" type="ORF">CP49_37675</name>
</gene>
<organism evidence="1 2">
    <name type="scientific">Bradyrhizobium valentinum</name>
    <dbReference type="NCBI Taxonomy" id="1518501"/>
    <lineage>
        <taxon>Bacteria</taxon>
        <taxon>Pseudomonadati</taxon>
        <taxon>Pseudomonadota</taxon>
        <taxon>Alphaproteobacteria</taxon>
        <taxon>Hyphomicrobiales</taxon>
        <taxon>Nitrobacteraceae</taxon>
        <taxon>Bradyrhizobium</taxon>
    </lineage>
</organism>
<dbReference type="Proteomes" id="UP000051913">
    <property type="component" value="Unassembled WGS sequence"/>
</dbReference>